<reference evidence="2" key="1">
    <citation type="submission" date="2020-09" db="EMBL/GenBank/DDBJ databases">
        <title>Pelobacter alkaliphilus sp. nov., a novel anaerobic arsenate-reducing bacterium from terrestrial mud volcano.</title>
        <authorList>
            <person name="Khomyakova M.A."/>
            <person name="Merkel A.Y."/>
            <person name="Slobodkin A.I."/>
        </authorList>
    </citation>
    <scope>NUCLEOTIDE SEQUENCE</scope>
    <source>
        <strain evidence="2">M08fum</strain>
    </source>
</reference>
<protein>
    <submittedName>
        <fullName evidence="2">Uncharacterized protein</fullName>
    </submittedName>
</protein>
<dbReference type="RefSeq" id="WP_191154068.1">
    <property type="nucleotide sequence ID" value="NZ_JACWUN010000003.1"/>
</dbReference>
<keyword evidence="1" id="KW-0812">Transmembrane</keyword>
<keyword evidence="1" id="KW-1133">Transmembrane helix</keyword>
<keyword evidence="3" id="KW-1185">Reference proteome</keyword>
<feature type="transmembrane region" description="Helical" evidence="1">
    <location>
        <begin position="54"/>
        <end position="82"/>
    </location>
</feature>
<gene>
    <name evidence="2" type="ORF">ICT70_03875</name>
</gene>
<name>A0A8J6QWE6_9BACT</name>
<evidence type="ECO:0000256" key="1">
    <source>
        <dbReference type="SAM" id="Phobius"/>
    </source>
</evidence>
<proteinExistence type="predicted"/>
<dbReference type="Proteomes" id="UP000632828">
    <property type="component" value="Unassembled WGS sequence"/>
</dbReference>
<dbReference type="EMBL" id="JACWUN010000003">
    <property type="protein sequence ID" value="MBD1399801.1"/>
    <property type="molecule type" value="Genomic_DNA"/>
</dbReference>
<evidence type="ECO:0000313" key="2">
    <source>
        <dbReference type="EMBL" id="MBD1399801.1"/>
    </source>
</evidence>
<sequence length="130" mass="14455">MQLMFDATTVITWLLFLAMFPLSFFWLRRAKRILVDKNYSEVALKGGLPPENPAKYALIAGLINLIAGGTAAWVIIGVPLYIATGITIGPFIAYQDWSAVGGVTIWSKLMADFILSRYAHPFQFGKKKDN</sequence>
<keyword evidence="1" id="KW-0472">Membrane</keyword>
<organism evidence="2 3">
    <name type="scientific">Pelovirga terrestris</name>
    <dbReference type="NCBI Taxonomy" id="2771352"/>
    <lineage>
        <taxon>Bacteria</taxon>
        <taxon>Pseudomonadati</taxon>
        <taxon>Thermodesulfobacteriota</taxon>
        <taxon>Desulfuromonadia</taxon>
        <taxon>Geobacterales</taxon>
        <taxon>Geobacteraceae</taxon>
        <taxon>Pelovirga</taxon>
    </lineage>
</organism>
<accession>A0A8J6QWE6</accession>
<comment type="caution">
    <text evidence="2">The sequence shown here is derived from an EMBL/GenBank/DDBJ whole genome shotgun (WGS) entry which is preliminary data.</text>
</comment>
<dbReference type="AlphaFoldDB" id="A0A8J6QWE6"/>
<evidence type="ECO:0000313" key="3">
    <source>
        <dbReference type="Proteomes" id="UP000632828"/>
    </source>
</evidence>